<name>A0A3G1B7J4_9ARCH</name>
<dbReference type="GeneID" id="24874335"/>
<gene>
    <name evidence="2" type="ORF">SU86_007175</name>
</gene>
<keyword evidence="1" id="KW-0812">Transmembrane</keyword>
<protein>
    <submittedName>
        <fullName evidence="2">Uncharacterized protein</fullName>
    </submittedName>
</protein>
<sequence>MSEYHPRRGRNWYSAMGVLFVVVGAIVIVQNLLIWGPEFVLDFMTNAEITNEKISLGMFAFGGFMILLGFKKKYA</sequence>
<dbReference type="AlphaFoldDB" id="A0A3G1B7J4"/>
<dbReference type="OrthoDB" id="8673at2157"/>
<keyword evidence="1" id="KW-1133">Transmembrane helix</keyword>
<evidence type="ECO:0000313" key="2">
    <source>
        <dbReference type="EMBL" id="AJZ76181.1"/>
    </source>
</evidence>
<proteinExistence type="predicted"/>
<dbReference type="KEGG" id="tah:SU86_007175"/>
<keyword evidence="1" id="KW-0472">Membrane</keyword>
<evidence type="ECO:0000313" key="3">
    <source>
        <dbReference type="Proteomes" id="UP000266745"/>
    </source>
</evidence>
<evidence type="ECO:0000256" key="1">
    <source>
        <dbReference type="SAM" id="Phobius"/>
    </source>
</evidence>
<dbReference type="EMBL" id="CP011097">
    <property type="protein sequence ID" value="AJZ76181.1"/>
    <property type="molecule type" value="Genomic_DNA"/>
</dbReference>
<accession>A0A3G1B7J4</accession>
<feature type="transmembrane region" description="Helical" evidence="1">
    <location>
        <begin position="54"/>
        <end position="70"/>
    </location>
</feature>
<dbReference type="Proteomes" id="UP000266745">
    <property type="component" value="Chromosome"/>
</dbReference>
<keyword evidence="3" id="KW-1185">Reference proteome</keyword>
<reference evidence="2 3" key="1">
    <citation type="journal article" date="2016" name="Sci. Rep.">
        <title>A novel ammonia-oxidizing archaeon from wastewater treatment plant: Its enrichment, physiological and genomic characteristics.</title>
        <authorList>
            <person name="Li Y."/>
            <person name="Ding K."/>
            <person name="Wen X."/>
            <person name="Zhang B."/>
            <person name="Shen B."/>
            <person name="Yang Y."/>
        </authorList>
    </citation>
    <scope>NUCLEOTIDE SEQUENCE [LARGE SCALE GENOMIC DNA]</scope>
    <source>
        <strain evidence="2 3">SAT1</strain>
    </source>
</reference>
<dbReference type="STRING" id="1603555.SU86_007175"/>
<organism evidence="2 3">
    <name type="scientific">Candidatus Nitrosotenuis cloacae</name>
    <dbReference type="NCBI Taxonomy" id="1603555"/>
    <lineage>
        <taxon>Archaea</taxon>
        <taxon>Nitrososphaerota</taxon>
        <taxon>Candidatus Nitrosotenuis</taxon>
    </lineage>
</organism>
<dbReference type="RefSeq" id="WP_048186871.1">
    <property type="nucleotide sequence ID" value="NZ_CP011097.1"/>
</dbReference>
<feature type="transmembrane region" description="Helical" evidence="1">
    <location>
        <begin position="12"/>
        <end position="34"/>
    </location>
</feature>